<dbReference type="EMBL" id="KV784378">
    <property type="protein sequence ID" value="OEU08890.1"/>
    <property type="molecule type" value="Genomic_DNA"/>
</dbReference>
<protein>
    <submittedName>
        <fullName evidence="4">Uncharacterized protein</fullName>
    </submittedName>
</protein>
<feature type="transmembrane region" description="Helical" evidence="2">
    <location>
        <begin position="175"/>
        <end position="193"/>
    </location>
</feature>
<evidence type="ECO:0000313" key="5">
    <source>
        <dbReference type="Proteomes" id="UP000095751"/>
    </source>
</evidence>
<gene>
    <name evidence="4" type="ORF">FRACYDRAFT_249235</name>
</gene>
<feature type="region of interest" description="Disordered" evidence="1">
    <location>
        <begin position="43"/>
        <end position="80"/>
    </location>
</feature>
<organism evidence="4 5">
    <name type="scientific">Fragilariopsis cylindrus CCMP1102</name>
    <dbReference type="NCBI Taxonomy" id="635003"/>
    <lineage>
        <taxon>Eukaryota</taxon>
        <taxon>Sar</taxon>
        <taxon>Stramenopiles</taxon>
        <taxon>Ochrophyta</taxon>
        <taxon>Bacillariophyta</taxon>
        <taxon>Bacillariophyceae</taxon>
        <taxon>Bacillariophycidae</taxon>
        <taxon>Bacillariales</taxon>
        <taxon>Bacillariaceae</taxon>
        <taxon>Fragilariopsis</taxon>
    </lineage>
</organism>
<feature type="transmembrane region" description="Helical" evidence="2">
    <location>
        <begin position="268"/>
        <end position="288"/>
    </location>
</feature>
<reference evidence="4 5" key="1">
    <citation type="submission" date="2016-09" db="EMBL/GenBank/DDBJ databases">
        <title>Extensive genetic diversity and differential bi-allelic expression allows diatom success in the polar Southern Ocean.</title>
        <authorList>
            <consortium name="DOE Joint Genome Institute"/>
            <person name="Mock T."/>
            <person name="Otillar R.P."/>
            <person name="Strauss J."/>
            <person name="Dupont C."/>
            <person name="Frickenhaus S."/>
            <person name="Maumus F."/>
            <person name="Mcmullan M."/>
            <person name="Sanges R."/>
            <person name="Schmutz J."/>
            <person name="Toseland A."/>
            <person name="Valas R."/>
            <person name="Veluchamy A."/>
            <person name="Ward B.J."/>
            <person name="Allen A."/>
            <person name="Barry K."/>
            <person name="Falciatore A."/>
            <person name="Ferrante M."/>
            <person name="Fortunato A.E."/>
            <person name="Gloeckner G."/>
            <person name="Gruber A."/>
            <person name="Hipkin R."/>
            <person name="Janech M."/>
            <person name="Kroth P."/>
            <person name="Leese F."/>
            <person name="Lindquist E."/>
            <person name="Lyon B.R."/>
            <person name="Martin J."/>
            <person name="Mayer C."/>
            <person name="Parker M."/>
            <person name="Quesneville H."/>
            <person name="Raymond J."/>
            <person name="Uhlig C."/>
            <person name="Valentin K.U."/>
            <person name="Worden A.Z."/>
            <person name="Armbrust E.V."/>
            <person name="Bowler C."/>
            <person name="Green B."/>
            <person name="Moulton V."/>
            <person name="Van Oosterhout C."/>
            <person name="Grigoriev I."/>
        </authorList>
    </citation>
    <scope>NUCLEOTIDE SEQUENCE [LARGE SCALE GENOMIC DNA]</scope>
    <source>
        <strain evidence="4 5">CCMP1102</strain>
    </source>
</reference>
<feature type="compositionally biased region" description="Low complexity" evidence="1">
    <location>
        <begin position="45"/>
        <end position="80"/>
    </location>
</feature>
<feature type="signal peptide" evidence="3">
    <location>
        <begin position="1"/>
        <end position="25"/>
    </location>
</feature>
<sequence length="300" mass="32485">MFLSVILLWTALVFLTTAPSSRVMALAPQTLYARRHQQQQQLRFTTSTSTSKSTTRIPSSNYYNNRRSRNEYSSSTTTSTAKATTTTTQLASAKILPIAYTGASGILLYKAIVLKTAASSSRLVLIAISLLSLFNFSTSDNARIKSAKIAYNEKTYPSSSGKEKQRRQAAITYRFAVRVKIIGQFLGLIRMILSKSTVGFMRGGAIIMSSQLLYFFVGGGSSNHDNEGNWKPLSDKAVTSVLCIDAILVTAALIAASASVASDTTTKLFTITSGLFAFGSFIGSLEGIPQFIKAIKSRTN</sequence>
<feature type="transmembrane region" description="Helical" evidence="2">
    <location>
        <begin position="199"/>
        <end position="217"/>
    </location>
</feature>
<feature type="chain" id="PRO_5009192264" evidence="3">
    <location>
        <begin position="26"/>
        <end position="300"/>
    </location>
</feature>
<dbReference type="KEGG" id="fcy:FRACYDRAFT_249235"/>
<dbReference type="OrthoDB" id="10560620at2759"/>
<accession>A0A1E7ES95</accession>
<keyword evidence="2" id="KW-0812">Transmembrane</keyword>
<dbReference type="AlphaFoldDB" id="A0A1E7ES95"/>
<evidence type="ECO:0000313" key="4">
    <source>
        <dbReference type="EMBL" id="OEU08890.1"/>
    </source>
</evidence>
<keyword evidence="5" id="KW-1185">Reference proteome</keyword>
<name>A0A1E7ES95_9STRA</name>
<keyword evidence="3" id="KW-0732">Signal</keyword>
<dbReference type="Proteomes" id="UP000095751">
    <property type="component" value="Unassembled WGS sequence"/>
</dbReference>
<feature type="transmembrane region" description="Helical" evidence="2">
    <location>
        <begin position="237"/>
        <end position="256"/>
    </location>
</feature>
<keyword evidence="2" id="KW-0472">Membrane</keyword>
<dbReference type="InParanoid" id="A0A1E7ES95"/>
<evidence type="ECO:0000256" key="3">
    <source>
        <dbReference type="SAM" id="SignalP"/>
    </source>
</evidence>
<feature type="transmembrane region" description="Helical" evidence="2">
    <location>
        <begin position="120"/>
        <end position="138"/>
    </location>
</feature>
<keyword evidence="2" id="KW-1133">Transmembrane helix</keyword>
<evidence type="ECO:0000256" key="2">
    <source>
        <dbReference type="SAM" id="Phobius"/>
    </source>
</evidence>
<evidence type="ECO:0000256" key="1">
    <source>
        <dbReference type="SAM" id="MobiDB-lite"/>
    </source>
</evidence>
<proteinExistence type="predicted"/>